<proteinExistence type="predicted"/>
<evidence type="ECO:0000313" key="2">
    <source>
        <dbReference type="EMBL" id="AKV76773.1"/>
    </source>
</evidence>
<evidence type="ECO:0000313" key="1">
    <source>
        <dbReference type="EMBL" id="AKV74534.1"/>
    </source>
</evidence>
<dbReference type="EMBL" id="CP012174">
    <property type="protein sequence ID" value="AKV79024.1"/>
    <property type="molecule type" value="Genomic_DNA"/>
</dbReference>
<accession>A0A0K1T2U0</accession>
<dbReference type="EMBL" id="CP012173">
    <property type="protein sequence ID" value="AKV76773.1"/>
    <property type="molecule type" value="Genomic_DNA"/>
</dbReference>
<name>A0A0K1T2U0_9CREN</name>
<reference evidence="5 6" key="1">
    <citation type="journal article" date="2015" name="Genome Announc.">
        <title>Complete Genome Sequences of Evolved Arsenate-Resistant Metallosphaera sedula Strains.</title>
        <authorList>
            <person name="Ai C."/>
            <person name="McCarthy S."/>
            <person name="Schackwitz W."/>
            <person name="Martin J."/>
            <person name="Lipzen A."/>
            <person name="Blum P."/>
        </authorList>
    </citation>
    <scope>NUCLEOTIDE SEQUENCE [LARGE SCALE GENOMIC DNA]</scope>
    <source>
        <strain evidence="3 6">ARS120-1</strain>
        <strain evidence="4 5">ARS120-2</strain>
        <strain evidence="1 8">ARS50-1</strain>
        <strain evidence="2 7">ARS50-2</strain>
    </source>
</reference>
<dbReference type="EMBL" id="CP012175">
    <property type="protein sequence ID" value="AKV81269.1"/>
    <property type="molecule type" value="Genomic_DNA"/>
</dbReference>
<evidence type="ECO:0000313" key="5">
    <source>
        <dbReference type="Proteomes" id="UP000061362"/>
    </source>
</evidence>
<dbReference type="Proteomes" id="UP000061362">
    <property type="component" value="Chromosome"/>
</dbReference>
<gene>
    <name evidence="1" type="ORF">MsedA_1560</name>
    <name evidence="2" type="ORF">MsedB_1562</name>
    <name evidence="3" type="ORF">MsedC_1560</name>
    <name evidence="4" type="ORF">MsedD_1561</name>
</gene>
<evidence type="ECO:0000313" key="4">
    <source>
        <dbReference type="EMBL" id="AKV81269.1"/>
    </source>
</evidence>
<organism evidence="4 5">
    <name type="scientific">Metallosphaera sedula</name>
    <dbReference type="NCBI Taxonomy" id="43687"/>
    <lineage>
        <taxon>Archaea</taxon>
        <taxon>Thermoproteota</taxon>
        <taxon>Thermoprotei</taxon>
        <taxon>Sulfolobales</taxon>
        <taxon>Sulfolobaceae</taxon>
        <taxon>Metallosphaera</taxon>
    </lineage>
</organism>
<dbReference type="EMBL" id="CP012172">
    <property type="protein sequence ID" value="AKV74534.1"/>
    <property type="molecule type" value="Genomic_DNA"/>
</dbReference>
<dbReference type="Proteomes" id="UP000062398">
    <property type="component" value="Chromosome"/>
</dbReference>
<dbReference type="Proteomes" id="UP000068832">
    <property type="component" value="Chromosome"/>
</dbReference>
<dbReference type="Proteomes" id="UP000062475">
    <property type="component" value="Chromosome"/>
</dbReference>
<protein>
    <submittedName>
        <fullName evidence="4">Uncharacterized protein</fullName>
    </submittedName>
</protein>
<evidence type="ECO:0000313" key="7">
    <source>
        <dbReference type="Proteomes" id="UP000062475"/>
    </source>
</evidence>
<evidence type="ECO:0000313" key="8">
    <source>
        <dbReference type="Proteomes" id="UP000068832"/>
    </source>
</evidence>
<evidence type="ECO:0000313" key="3">
    <source>
        <dbReference type="EMBL" id="AKV79024.1"/>
    </source>
</evidence>
<sequence>MTTFYSTNGKGSPGDSINQFESRLKFRLLPRYVVPGVSKLSDFDVIILESIKYFLLVAEQERISTVSRLFTLEMEGVYLVMSAVKYVKSGCIQVLYRCSSQLEYKSINLSSLTLFTLSIGNSSLAKNLLNRRAFRLPPHFTTLLFNPFHCQVNLELTIPNITGVKASPGFIVIST</sequence>
<evidence type="ECO:0000313" key="6">
    <source>
        <dbReference type="Proteomes" id="UP000062398"/>
    </source>
</evidence>
<dbReference type="PATRIC" id="fig|43687.5.peg.1669"/>
<dbReference type="AlphaFoldDB" id="A0A0K1T2U0"/>